<evidence type="ECO:0000256" key="8">
    <source>
        <dbReference type="ARBA" id="ARBA00022771"/>
    </source>
</evidence>
<evidence type="ECO:0000256" key="11">
    <source>
        <dbReference type="ARBA" id="ARBA00023125"/>
    </source>
</evidence>
<proteinExistence type="inferred from homology"/>
<dbReference type="GO" id="GO:0003899">
    <property type="term" value="F:DNA-directed RNA polymerase activity"/>
    <property type="evidence" value="ECO:0007669"/>
    <property type="project" value="InterPro"/>
</dbReference>
<evidence type="ECO:0000256" key="2">
    <source>
        <dbReference type="ARBA" id="ARBA00022478"/>
    </source>
</evidence>
<dbReference type="GO" id="GO:0008270">
    <property type="term" value="F:zinc ion binding"/>
    <property type="evidence" value="ECO:0007669"/>
    <property type="project" value="UniProtKB-KW"/>
</dbReference>
<keyword evidence="7" id="KW-0479">Metal-binding</keyword>
<evidence type="ECO:0000256" key="13">
    <source>
        <dbReference type="SAM" id="MobiDB-lite"/>
    </source>
</evidence>
<feature type="region of interest" description="Disordered" evidence="13">
    <location>
        <begin position="445"/>
        <end position="466"/>
    </location>
</feature>
<keyword evidence="9" id="KW-0862">Zinc</keyword>
<dbReference type="InterPro" id="IPR019475">
    <property type="entry name" value="DNA_primase_DnaB-bd"/>
</dbReference>
<sequence length="612" mass="67481">MAGRIRDEDVAYIRDRAPIDEIVGDYVQLKSAGGGQKKGLCPFHDEKSPSFHVTPSKGYFHCFGCQTGGDVIAFLMKIDHLTFTETVERLADRLGYTLRYEEGGSSGPVFSAGARSRLISANAEAAKFYQEQLNSPAAQHGRELLTKRGFDKAACMSFGVGFAPDEWDALTKHLRALGYSIDELETAGLSKMGQRGPIDRFRNRLTWPIKDISGDVVGFGARKLASDEIDQGPKYLNTPETPIYKKSQVLYGLDVAKKEIAKKRQAVIVEGYTDVMAAQLAGITTAVATCGTAFGADHIRILRRLLMDDDAFRGEVIFTFDGDAAGQKAALRAFSEDQKFVTQTFVAVEPDGLDPCDLRQQKGDLALRDLIARRVPLFEFAIRSELAHHKLDSAEGRVNALNAAAPLVAQIRDKSLRPEYTRLLAGWLGVEVEIVSAAVAQGIKARPRTGDVSEPSSEDNNWRPDPHDARLILEREVLKSRLQEPQLFTGTLWADIEADAFTHPAYREMRKTIDEHPQISHTDIADEKIATIFTELTVEPIRADGKPTAVYIESIVARLREVAISRSIAALKSSLQRLNPVENEIEYNAAFSALVALESTRRTLHDLALGGL</sequence>
<name>A0A6J6MJ92_9ZZZZ</name>
<dbReference type="InterPro" id="IPR034151">
    <property type="entry name" value="TOPRIM_DnaG_bac"/>
</dbReference>
<dbReference type="FunFam" id="3.90.580.10:FF:000001">
    <property type="entry name" value="DNA primase"/>
    <property type="match status" value="1"/>
</dbReference>
<dbReference type="CDD" id="cd03364">
    <property type="entry name" value="TOPRIM_DnaG_primases"/>
    <property type="match status" value="1"/>
</dbReference>
<dbReference type="SUPFAM" id="SSF56731">
    <property type="entry name" value="DNA primase core"/>
    <property type="match status" value="1"/>
</dbReference>
<dbReference type="SMART" id="SM00766">
    <property type="entry name" value="DnaG_DnaB_bind"/>
    <property type="match status" value="1"/>
</dbReference>
<dbReference type="InterPro" id="IPR006295">
    <property type="entry name" value="DNA_primase_DnaG"/>
</dbReference>
<dbReference type="Pfam" id="PF13662">
    <property type="entry name" value="Toprim_4"/>
    <property type="match status" value="1"/>
</dbReference>
<dbReference type="InterPro" id="IPR013173">
    <property type="entry name" value="DNA_primase_DnaG_DnaB-bd_dom"/>
</dbReference>
<dbReference type="Gene3D" id="3.40.1360.10">
    <property type="match status" value="1"/>
</dbReference>
<dbReference type="AlphaFoldDB" id="A0A6J6MJ92"/>
<evidence type="ECO:0000313" key="15">
    <source>
        <dbReference type="EMBL" id="CAB4674157.1"/>
    </source>
</evidence>
<dbReference type="GO" id="GO:0000428">
    <property type="term" value="C:DNA-directed RNA polymerase complex"/>
    <property type="evidence" value="ECO:0007669"/>
    <property type="project" value="UniProtKB-KW"/>
</dbReference>
<dbReference type="Pfam" id="PF10410">
    <property type="entry name" value="DnaB_bind"/>
    <property type="match status" value="1"/>
</dbReference>
<keyword evidence="3" id="KW-0639">Primosome</keyword>
<dbReference type="Pfam" id="PF01807">
    <property type="entry name" value="Zn_ribbon_DnaG"/>
    <property type="match status" value="1"/>
</dbReference>
<evidence type="ECO:0000313" key="16">
    <source>
        <dbReference type="EMBL" id="CAB4822712.1"/>
    </source>
</evidence>
<dbReference type="PIRSF" id="PIRSF002811">
    <property type="entry name" value="DnaG"/>
    <property type="match status" value="1"/>
</dbReference>
<evidence type="ECO:0000256" key="4">
    <source>
        <dbReference type="ARBA" id="ARBA00022679"/>
    </source>
</evidence>
<dbReference type="Gene3D" id="3.90.980.10">
    <property type="entry name" value="DNA primase, catalytic core, N-terminal domain"/>
    <property type="match status" value="1"/>
</dbReference>
<organism evidence="15">
    <name type="scientific">freshwater metagenome</name>
    <dbReference type="NCBI Taxonomy" id="449393"/>
    <lineage>
        <taxon>unclassified sequences</taxon>
        <taxon>metagenomes</taxon>
        <taxon>ecological metagenomes</taxon>
    </lineage>
</organism>
<evidence type="ECO:0000256" key="10">
    <source>
        <dbReference type="ARBA" id="ARBA00022842"/>
    </source>
</evidence>
<evidence type="ECO:0000256" key="9">
    <source>
        <dbReference type="ARBA" id="ARBA00022833"/>
    </source>
</evidence>
<dbReference type="HAMAP" id="MF_00974">
    <property type="entry name" value="DNA_primase_DnaG"/>
    <property type="match status" value="1"/>
</dbReference>
<dbReference type="Pfam" id="PF08275">
    <property type="entry name" value="DNAG_N"/>
    <property type="match status" value="1"/>
</dbReference>
<dbReference type="SMART" id="SM00493">
    <property type="entry name" value="TOPRIM"/>
    <property type="match status" value="1"/>
</dbReference>
<dbReference type="GO" id="GO:0003677">
    <property type="term" value="F:DNA binding"/>
    <property type="evidence" value="ECO:0007669"/>
    <property type="project" value="UniProtKB-KW"/>
</dbReference>
<evidence type="ECO:0000256" key="7">
    <source>
        <dbReference type="ARBA" id="ARBA00022723"/>
    </source>
</evidence>
<dbReference type="SUPFAM" id="SSF57783">
    <property type="entry name" value="Zinc beta-ribbon"/>
    <property type="match status" value="1"/>
</dbReference>
<dbReference type="PROSITE" id="PS50880">
    <property type="entry name" value="TOPRIM"/>
    <property type="match status" value="1"/>
</dbReference>
<dbReference type="InterPro" id="IPR013264">
    <property type="entry name" value="DNAG_N"/>
</dbReference>
<dbReference type="GO" id="GO:1990077">
    <property type="term" value="C:primosome complex"/>
    <property type="evidence" value="ECO:0007669"/>
    <property type="project" value="UniProtKB-KW"/>
</dbReference>
<evidence type="ECO:0000256" key="1">
    <source>
        <dbReference type="ARBA" id="ARBA00001947"/>
    </source>
</evidence>
<dbReference type="SMART" id="SM00400">
    <property type="entry name" value="ZnF_CHCC"/>
    <property type="match status" value="1"/>
</dbReference>
<keyword evidence="2" id="KW-0240">DNA-directed RNA polymerase</keyword>
<gene>
    <name evidence="15" type="ORF">UFOPK2359_00208</name>
    <name evidence="16" type="ORF">UFOPK3167_00393</name>
</gene>
<feature type="domain" description="Toprim" evidence="14">
    <location>
        <begin position="264"/>
        <end position="350"/>
    </location>
</feature>
<evidence type="ECO:0000259" key="14">
    <source>
        <dbReference type="PROSITE" id="PS50880"/>
    </source>
</evidence>
<evidence type="ECO:0000256" key="3">
    <source>
        <dbReference type="ARBA" id="ARBA00022515"/>
    </source>
</evidence>
<keyword evidence="12" id="KW-0804">Transcription</keyword>
<evidence type="ECO:0000256" key="5">
    <source>
        <dbReference type="ARBA" id="ARBA00022695"/>
    </source>
</evidence>
<dbReference type="InterPro" id="IPR002694">
    <property type="entry name" value="Znf_CHC2"/>
</dbReference>
<dbReference type="InterPro" id="IPR050219">
    <property type="entry name" value="DnaG_primase"/>
</dbReference>
<dbReference type="GO" id="GO:0005737">
    <property type="term" value="C:cytoplasm"/>
    <property type="evidence" value="ECO:0007669"/>
    <property type="project" value="TreeGrafter"/>
</dbReference>
<reference evidence="15" key="1">
    <citation type="submission" date="2020-05" db="EMBL/GenBank/DDBJ databases">
        <authorList>
            <person name="Chiriac C."/>
            <person name="Salcher M."/>
            <person name="Ghai R."/>
            <person name="Kavagutti S V."/>
        </authorList>
    </citation>
    <scope>NUCLEOTIDE SEQUENCE</scope>
</reference>
<dbReference type="EMBL" id="CAFABF010000010">
    <property type="protein sequence ID" value="CAB4822712.1"/>
    <property type="molecule type" value="Genomic_DNA"/>
</dbReference>
<accession>A0A6J6MJ92</accession>
<dbReference type="PANTHER" id="PTHR30313:SF2">
    <property type="entry name" value="DNA PRIMASE"/>
    <property type="match status" value="1"/>
</dbReference>
<dbReference type="Gene3D" id="3.90.580.10">
    <property type="entry name" value="Zinc finger, CHC2-type domain"/>
    <property type="match status" value="1"/>
</dbReference>
<dbReference type="InterPro" id="IPR036977">
    <property type="entry name" value="DNA_primase_Znf_CHC2"/>
</dbReference>
<dbReference type="GO" id="GO:0006269">
    <property type="term" value="P:DNA replication, synthesis of primer"/>
    <property type="evidence" value="ECO:0007669"/>
    <property type="project" value="UniProtKB-KW"/>
</dbReference>
<keyword evidence="4" id="KW-0808">Transferase</keyword>
<keyword evidence="8" id="KW-0863">Zinc-finger</keyword>
<comment type="cofactor">
    <cofactor evidence="1">
        <name>Zn(2+)</name>
        <dbReference type="ChEBI" id="CHEBI:29105"/>
    </cofactor>
</comment>
<evidence type="ECO:0000256" key="12">
    <source>
        <dbReference type="ARBA" id="ARBA00023163"/>
    </source>
</evidence>
<dbReference type="FunFam" id="3.90.980.10:FF:000001">
    <property type="entry name" value="DNA primase"/>
    <property type="match status" value="1"/>
</dbReference>
<evidence type="ECO:0000256" key="6">
    <source>
        <dbReference type="ARBA" id="ARBA00022705"/>
    </source>
</evidence>
<dbReference type="PANTHER" id="PTHR30313">
    <property type="entry name" value="DNA PRIMASE"/>
    <property type="match status" value="1"/>
</dbReference>
<dbReference type="InterPro" id="IPR006171">
    <property type="entry name" value="TOPRIM_dom"/>
</dbReference>
<dbReference type="Pfam" id="PF08278">
    <property type="entry name" value="DnaG_DnaB_bind"/>
    <property type="match status" value="1"/>
</dbReference>
<keyword evidence="5" id="KW-0548">Nucleotidyltransferase</keyword>
<dbReference type="NCBIfam" id="TIGR01391">
    <property type="entry name" value="dnaG"/>
    <property type="match status" value="1"/>
</dbReference>
<dbReference type="InterPro" id="IPR037068">
    <property type="entry name" value="DNA_primase_core_N_sf"/>
</dbReference>
<protein>
    <submittedName>
        <fullName evidence="15">Unannotated protein</fullName>
    </submittedName>
</protein>
<keyword evidence="10" id="KW-0460">Magnesium</keyword>
<dbReference type="InterPro" id="IPR030846">
    <property type="entry name" value="DnaG_bac"/>
</dbReference>
<keyword evidence="11" id="KW-0238">DNA-binding</keyword>
<dbReference type="EMBL" id="CAEZXG010000007">
    <property type="protein sequence ID" value="CAB4674157.1"/>
    <property type="molecule type" value="Genomic_DNA"/>
</dbReference>
<keyword evidence="6" id="KW-0235">DNA replication</keyword>